<reference evidence="3" key="1">
    <citation type="submission" date="2020-10" db="EMBL/GenBank/DDBJ databases">
        <title>Unveiling of a novel bifunctional photoreceptor, Dualchrome1, isolated from a cosmopolitan green alga.</title>
        <authorList>
            <person name="Suzuki S."/>
            <person name="Kawachi M."/>
        </authorList>
    </citation>
    <scope>NUCLEOTIDE SEQUENCE</scope>
    <source>
        <strain evidence="3">NIES 2893</strain>
    </source>
</reference>
<name>A0A830HU79_9CHLO</name>
<feature type="region of interest" description="Disordered" evidence="1">
    <location>
        <begin position="348"/>
        <end position="372"/>
    </location>
</feature>
<dbReference type="AlphaFoldDB" id="A0A830HU79"/>
<dbReference type="GO" id="GO:0030041">
    <property type="term" value="P:actin filament polymerization"/>
    <property type="evidence" value="ECO:0007669"/>
    <property type="project" value="TreeGrafter"/>
</dbReference>
<organism evidence="3 4">
    <name type="scientific">Pycnococcus provasolii</name>
    <dbReference type="NCBI Taxonomy" id="41880"/>
    <lineage>
        <taxon>Eukaryota</taxon>
        <taxon>Viridiplantae</taxon>
        <taxon>Chlorophyta</taxon>
        <taxon>Pseudoscourfieldiophyceae</taxon>
        <taxon>Pseudoscourfieldiales</taxon>
        <taxon>Pycnococcaceae</taxon>
        <taxon>Pycnococcus</taxon>
    </lineage>
</organism>
<evidence type="ECO:0000313" key="3">
    <source>
        <dbReference type="EMBL" id="GHP09320.1"/>
    </source>
</evidence>
<comment type="caution">
    <text evidence="3">The sequence shown here is derived from an EMBL/GenBank/DDBJ whole genome shotgun (WGS) entry which is preliminary data.</text>
</comment>
<feature type="domain" description="Nucleotide-diphospho-sugar transferase" evidence="2">
    <location>
        <begin position="167"/>
        <end position="328"/>
    </location>
</feature>
<feature type="region of interest" description="Disordered" evidence="1">
    <location>
        <begin position="45"/>
        <end position="74"/>
    </location>
</feature>
<feature type="compositionally biased region" description="Pro residues" evidence="1">
    <location>
        <begin position="608"/>
        <end position="640"/>
    </location>
</feature>
<dbReference type="PANTHER" id="PTHR45691">
    <property type="entry name" value="PROTEIN DIAPHANOUS"/>
    <property type="match status" value="1"/>
</dbReference>
<evidence type="ECO:0000256" key="1">
    <source>
        <dbReference type="SAM" id="MobiDB-lite"/>
    </source>
</evidence>
<feature type="region of interest" description="Disordered" evidence="1">
    <location>
        <begin position="604"/>
        <end position="667"/>
    </location>
</feature>
<dbReference type="GO" id="GO:0005884">
    <property type="term" value="C:actin filament"/>
    <property type="evidence" value="ECO:0007669"/>
    <property type="project" value="TreeGrafter"/>
</dbReference>
<dbReference type="Pfam" id="PF03407">
    <property type="entry name" value="Nucleotid_trans"/>
    <property type="match status" value="1"/>
</dbReference>
<proteinExistence type="predicted"/>
<evidence type="ECO:0000259" key="2">
    <source>
        <dbReference type="Pfam" id="PF03407"/>
    </source>
</evidence>
<dbReference type="InterPro" id="IPR005069">
    <property type="entry name" value="Nucl-diP-sugar_transferase"/>
</dbReference>
<dbReference type="EMBL" id="BNJQ01000024">
    <property type="protein sequence ID" value="GHP09320.1"/>
    <property type="molecule type" value="Genomic_DNA"/>
</dbReference>
<sequence length="667" mass="72866">MIKSQQSTGSQYPPAPERGVAPLSDDELLELSTLGNKFAADLRAKNLARVNSPPPPIPPTPNQPPPIPPPDRFVGDVSANPHWYSHTNVSSLMLKLGELLETVHRDGRVVVTSLYQVGGLSEGLRDPELNPFARRDPYGNAIDAQKGAGSQLDMLYNFLHSFMWVANMRNLIILALDEDAVRWCTFLRLPCYAPPSALDERRADDIFGSGQVGHLSPEELASVHEAYTHLTPARRAYERALKARFEGLAMIAEAGYASLYADIDTAIVEEPFPPFESGNADGTMPPAVQGLCGPRGKDQASASLLYIRPEPMAAKLLREVVHLASRHPGQGASVAFTGIISGDARVLDVPESTGSSSEERRRKKSQQSTQHSVAANYVRQYSTLFGCQTDVHLYRDRCTIAQDGDGLDNSNKLNAHLSVGKKANRWNKEVDEKTDRHYRQLDKQGRPLTFRPGCLGKEPGSPGSIHDLPRRAEWLKARGAWVFARGNHTGLCKLTVACLQFDAAASGFIDGEVPKGTLGVNAELLRAAEHGGGASVEYTMVHQAAKKNNLRGVEAELHRACAVEIERSALAKSNAQECFAKANCDCMAQEKRDKQFISLWETWQTEQPSPPPPPSPPPQPPPRPPPPPRPRPPPSPPPPRKLNESETMEADKGSGAVVWRSEVDGES</sequence>
<feature type="compositionally biased region" description="Pro residues" evidence="1">
    <location>
        <begin position="52"/>
        <end position="71"/>
    </location>
</feature>
<feature type="compositionally biased region" description="Polar residues" evidence="1">
    <location>
        <begin position="1"/>
        <end position="11"/>
    </location>
</feature>
<keyword evidence="4" id="KW-1185">Reference proteome</keyword>
<evidence type="ECO:0000313" key="4">
    <source>
        <dbReference type="Proteomes" id="UP000660262"/>
    </source>
</evidence>
<gene>
    <name evidence="3" type="ORF">PPROV_000805600</name>
</gene>
<dbReference type="PANTHER" id="PTHR45691:SF6">
    <property type="entry name" value="PROTEIN DIAPHANOUS"/>
    <property type="match status" value="1"/>
</dbReference>
<protein>
    <recommendedName>
        <fullName evidence="2">Nucleotide-diphospho-sugar transferase domain-containing protein</fullName>
    </recommendedName>
</protein>
<dbReference type="InterPro" id="IPR051412">
    <property type="entry name" value="Formin_Homology_Diaphanous_sf"/>
</dbReference>
<feature type="compositionally biased region" description="Basic and acidic residues" evidence="1">
    <location>
        <begin position="641"/>
        <end position="652"/>
    </location>
</feature>
<accession>A0A830HU79</accession>
<feature type="region of interest" description="Disordered" evidence="1">
    <location>
        <begin position="1"/>
        <end position="24"/>
    </location>
</feature>
<dbReference type="Proteomes" id="UP000660262">
    <property type="component" value="Unassembled WGS sequence"/>
</dbReference>